<evidence type="ECO:0000259" key="1">
    <source>
        <dbReference type="PROSITE" id="PS51301"/>
    </source>
</evidence>
<dbReference type="OrthoDB" id="9808959at2"/>
<dbReference type="InterPro" id="IPR058744">
    <property type="entry name" value="BstA-like_C"/>
</dbReference>
<sequence>MQQHFDLIPHQTAGGLVCQRPSDGYINATAMCQATGKLFADYGRTANTKAFLAALASDMGIPITELVQVVRGGNPEEQGTWVHPDVAINLGQWCSPEFAVQVSRWVREWMTGRGQPKSVIPYHLRRHMANHGNVPAGHFSILVEMTILLIAPMESMGYTLPERLLPDISQGRIFCKWLREEWDIDTDSLPTYRHRFEDGRVVPAKAYPDDMLKEFRRHFWTVWLPQRAEHYFGPRDSRALEYLPRLIAKGASAGLAAPFKKLPPRPIPKKMRQA</sequence>
<dbReference type="InterPro" id="IPR036887">
    <property type="entry name" value="HTH_APSES_sf"/>
</dbReference>
<reference evidence="3" key="1">
    <citation type="submission" date="2016-10" db="EMBL/GenBank/DDBJ databases">
        <authorList>
            <person name="Varghese N."/>
            <person name="Submissions S."/>
        </authorList>
    </citation>
    <scope>NUCLEOTIDE SEQUENCE [LARGE SCALE GENOMIC DNA]</scope>
    <source>
        <strain evidence="3">BL36</strain>
    </source>
</reference>
<proteinExistence type="predicted"/>
<evidence type="ECO:0000313" key="3">
    <source>
        <dbReference type="Proteomes" id="UP000199048"/>
    </source>
</evidence>
<protein>
    <submittedName>
        <fullName evidence="2">KilA-N domain-containing protein</fullName>
    </submittedName>
</protein>
<feature type="domain" description="KilA-N" evidence="1">
    <location>
        <begin position="4"/>
        <end position="109"/>
    </location>
</feature>
<dbReference type="SMART" id="SM01252">
    <property type="entry name" value="KilA-N"/>
    <property type="match status" value="1"/>
</dbReference>
<dbReference type="PROSITE" id="PS51301">
    <property type="entry name" value="KILA_N"/>
    <property type="match status" value="1"/>
</dbReference>
<dbReference type="Pfam" id="PF26567">
    <property type="entry name" value="BstA_C"/>
    <property type="match status" value="1"/>
</dbReference>
<gene>
    <name evidence="2" type="ORF">SAMN05192568_10943</name>
</gene>
<dbReference type="InterPro" id="IPR017880">
    <property type="entry name" value="KilA_N"/>
</dbReference>
<dbReference type="EMBL" id="FOTK01000094">
    <property type="protein sequence ID" value="SFM98896.1"/>
    <property type="molecule type" value="Genomic_DNA"/>
</dbReference>
<dbReference type="InterPro" id="IPR018004">
    <property type="entry name" value="KilA/APSES_HTH"/>
</dbReference>
<dbReference type="RefSeq" id="WP_092047445.1">
    <property type="nucleotide sequence ID" value="NZ_FOTK01000094.1"/>
</dbReference>
<dbReference type="Proteomes" id="UP000199048">
    <property type="component" value="Unassembled WGS sequence"/>
</dbReference>
<dbReference type="SUPFAM" id="SSF54616">
    <property type="entry name" value="DNA-binding domain of Mlu1-box binding protein MBP1"/>
    <property type="match status" value="1"/>
</dbReference>
<dbReference type="GO" id="GO:0003677">
    <property type="term" value="F:DNA binding"/>
    <property type="evidence" value="ECO:0007669"/>
    <property type="project" value="InterPro"/>
</dbReference>
<name>A0A1I4VCJ0_9HYPH</name>
<accession>A0A1I4VCJ0</accession>
<keyword evidence="3" id="KW-1185">Reference proteome</keyword>
<organism evidence="2 3">
    <name type="scientific">Methylobacterium pseudosasicola</name>
    <dbReference type="NCBI Taxonomy" id="582667"/>
    <lineage>
        <taxon>Bacteria</taxon>
        <taxon>Pseudomonadati</taxon>
        <taxon>Pseudomonadota</taxon>
        <taxon>Alphaproteobacteria</taxon>
        <taxon>Hyphomicrobiales</taxon>
        <taxon>Methylobacteriaceae</taxon>
        <taxon>Methylobacterium</taxon>
    </lineage>
</organism>
<dbReference type="AlphaFoldDB" id="A0A1I4VCJ0"/>
<dbReference type="Pfam" id="PF04383">
    <property type="entry name" value="KilA-N"/>
    <property type="match status" value="1"/>
</dbReference>
<dbReference type="STRING" id="582667.SAMN05192568_10943"/>
<evidence type="ECO:0000313" key="2">
    <source>
        <dbReference type="EMBL" id="SFM98896.1"/>
    </source>
</evidence>